<name>A0A8H6XAW7_9AGAR</name>
<evidence type="ECO:0008006" key="5">
    <source>
        <dbReference type="Google" id="ProtNLM"/>
    </source>
</evidence>
<gene>
    <name evidence="3" type="ORF">MVEN_02154000</name>
</gene>
<keyword evidence="1" id="KW-0175">Coiled coil</keyword>
<comment type="caution">
    <text evidence="3">The sequence shown here is derived from an EMBL/GenBank/DDBJ whole genome shotgun (WGS) entry which is preliminary data.</text>
</comment>
<dbReference type="OrthoDB" id="3246730at2759"/>
<accession>A0A8H6XAW7</accession>
<feature type="compositionally biased region" description="Acidic residues" evidence="2">
    <location>
        <begin position="915"/>
        <end position="929"/>
    </location>
</feature>
<sequence length="960" mass="108638">MAGLFCVLVSRPMGCRQAQRVLPIRSSLNAAKICLAKAEDACKQAERLQNMSQEERRDHDLLRGNFSAPYDDDDGWEEGVLHGRTTAHISHAGEAPPEDPERADADLFYGIRQNHRKVWGRRRYPNLRTRRNCTQLQIDGFARQIERMTDAYLDFGVAVAEEDGIPAYSEVPGAAGVQETRKIFVVDVFSACHKELRLVAGDAYIASACVRWGWMPVSPWTPTAVITIRALEMYRITHLRCPRLEIQAFVRALCDIHGIAPRQWLGAQFSVAFDVYLVIQAVVDKRVQVVLGRDAPDWHLKNTCSCCLYKLEGEPCLKIPFMGTFDGNNSLSRYDRRERVEDEDGICAPGVSKERLDDRIVPGDYYSMREEADNWVKEGVEDLMKSFYMDTEDGEGNEDSCSERWQNMKEEVMSRVYGMYDETGFFPALCRHGFVLEVVVDMVKSGELEKYPLAIIAHILNILGEIAIGYDISCKFGKMVEVHPTLKDLARDKNFRALVGTFHGHGHNRLCGLDNLMPYVEGVGLKALEICESFFSKVERARHHNSLRQPIPSPTSNNDLPKARQHLRHLSRPHLTAVQQVSMRAGDQEDVRRELSVQSRDEFETWREREKAHLRTLLKEPEEETLKMEDRVTAILGVEAPFIPAKTDAGYAEAAKATRHVETQRQHALEVEARARAAVHDLELRLAVTTRWVPGDEKWATVLAMMNKHRYLRALDHLQGLIILWMSELAKCNMSGTGSKLRKHIAKALQARSKVVKNAIAKYNEIAEAMTPPKPTLDWEEVVETFGGEPWAQPAGQAAMDQHFKLLHAEEEIVRLNVEICRLVTFMKDEEAFLSHEERRLQAEGKEGLAIQVGLVRMERGRFTDLHMLRLVKLSKDPGFTGNILPGVSINCERHAPVARDNDADMRAPSLLPSLEEDPESPADDDEADVESKDKDGMMAEAFMNIIRISQDNGADAEDK</sequence>
<feature type="coiled-coil region" evidence="1">
    <location>
        <begin position="28"/>
        <end position="58"/>
    </location>
</feature>
<protein>
    <recommendedName>
        <fullName evidence="5">CxC1-like cysteine cluster associated with KDZ transposases domain-containing protein</fullName>
    </recommendedName>
</protein>
<dbReference type="AlphaFoldDB" id="A0A8H6XAW7"/>
<dbReference type="EMBL" id="JACAZI010000022">
    <property type="protein sequence ID" value="KAF7337160.1"/>
    <property type="molecule type" value="Genomic_DNA"/>
</dbReference>
<proteinExistence type="predicted"/>
<organism evidence="3 4">
    <name type="scientific">Mycena venus</name>
    <dbReference type="NCBI Taxonomy" id="2733690"/>
    <lineage>
        <taxon>Eukaryota</taxon>
        <taxon>Fungi</taxon>
        <taxon>Dikarya</taxon>
        <taxon>Basidiomycota</taxon>
        <taxon>Agaricomycotina</taxon>
        <taxon>Agaricomycetes</taxon>
        <taxon>Agaricomycetidae</taxon>
        <taxon>Agaricales</taxon>
        <taxon>Marasmiineae</taxon>
        <taxon>Mycenaceae</taxon>
        <taxon>Mycena</taxon>
    </lineage>
</organism>
<evidence type="ECO:0000256" key="2">
    <source>
        <dbReference type="SAM" id="MobiDB-lite"/>
    </source>
</evidence>
<evidence type="ECO:0000313" key="4">
    <source>
        <dbReference type="Proteomes" id="UP000620124"/>
    </source>
</evidence>
<reference evidence="3" key="1">
    <citation type="submission" date="2020-05" db="EMBL/GenBank/DDBJ databases">
        <title>Mycena genomes resolve the evolution of fungal bioluminescence.</title>
        <authorList>
            <person name="Tsai I.J."/>
        </authorList>
    </citation>
    <scope>NUCLEOTIDE SEQUENCE</scope>
    <source>
        <strain evidence="3">CCC161011</strain>
    </source>
</reference>
<dbReference type="InterPro" id="IPR040521">
    <property type="entry name" value="KDZ"/>
</dbReference>
<dbReference type="Pfam" id="PF18758">
    <property type="entry name" value="KDZ"/>
    <property type="match status" value="1"/>
</dbReference>
<dbReference type="PANTHER" id="PTHR33096:SF1">
    <property type="entry name" value="CXC1-LIKE CYSTEINE CLUSTER ASSOCIATED WITH KDZ TRANSPOSASES DOMAIN-CONTAINING PROTEIN"/>
    <property type="match status" value="1"/>
</dbReference>
<feature type="region of interest" description="Disordered" evidence="2">
    <location>
        <begin position="899"/>
        <end position="936"/>
    </location>
</feature>
<keyword evidence="4" id="KW-1185">Reference proteome</keyword>
<dbReference type="PANTHER" id="PTHR33096">
    <property type="entry name" value="CXC2 DOMAIN-CONTAINING PROTEIN"/>
    <property type="match status" value="1"/>
</dbReference>
<evidence type="ECO:0000313" key="3">
    <source>
        <dbReference type="EMBL" id="KAF7337160.1"/>
    </source>
</evidence>
<evidence type="ECO:0000256" key="1">
    <source>
        <dbReference type="SAM" id="Coils"/>
    </source>
</evidence>
<dbReference type="Proteomes" id="UP000620124">
    <property type="component" value="Unassembled WGS sequence"/>
</dbReference>